<dbReference type="Gene3D" id="3.40.850.10">
    <property type="entry name" value="Kinesin motor domain"/>
    <property type="match status" value="1"/>
</dbReference>
<dbReference type="PROSITE" id="PS00411">
    <property type="entry name" value="KINESIN_MOTOR_1"/>
    <property type="match status" value="1"/>
</dbReference>
<evidence type="ECO:0000256" key="5">
    <source>
        <dbReference type="PROSITE-ProRule" id="PRU00283"/>
    </source>
</evidence>
<dbReference type="Pfam" id="PF00498">
    <property type="entry name" value="FHA"/>
    <property type="match status" value="1"/>
</dbReference>
<dbReference type="EMBL" id="CAJNRE010008311">
    <property type="protein sequence ID" value="CAF2072227.1"/>
    <property type="molecule type" value="Genomic_DNA"/>
</dbReference>
<feature type="coiled-coil region" evidence="6">
    <location>
        <begin position="548"/>
        <end position="579"/>
    </location>
</feature>
<dbReference type="InterPro" id="IPR008984">
    <property type="entry name" value="SMAD_FHA_dom_sf"/>
</dbReference>
<feature type="transmembrane region" description="Helical" evidence="8">
    <location>
        <begin position="106"/>
        <end position="128"/>
    </location>
</feature>
<feature type="transmembrane region" description="Helical" evidence="8">
    <location>
        <begin position="140"/>
        <end position="161"/>
    </location>
</feature>
<evidence type="ECO:0000256" key="2">
    <source>
        <dbReference type="ARBA" id="ARBA00022840"/>
    </source>
</evidence>
<keyword evidence="8" id="KW-0472">Membrane</keyword>
<keyword evidence="8" id="KW-1133">Transmembrane helix</keyword>
<dbReference type="GO" id="GO:0007018">
    <property type="term" value="P:microtubule-based movement"/>
    <property type="evidence" value="ECO:0007669"/>
    <property type="project" value="InterPro"/>
</dbReference>
<evidence type="ECO:0000256" key="6">
    <source>
        <dbReference type="SAM" id="Coils"/>
    </source>
</evidence>
<dbReference type="InterPro" id="IPR000253">
    <property type="entry name" value="FHA_dom"/>
</dbReference>
<keyword evidence="3 6" id="KW-0175">Coiled coil</keyword>
<feature type="transmembrane region" description="Helical" evidence="8">
    <location>
        <begin position="75"/>
        <end position="100"/>
    </location>
</feature>
<gene>
    <name evidence="10" type="ORF">MBJ925_LOCUS16943</name>
</gene>
<dbReference type="Gene3D" id="2.60.200.20">
    <property type="match status" value="1"/>
</dbReference>
<dbReference type="SUPFAM" id="SSF49879">
    <property type="entry name" value="SMAD/FHA domain"/>
    <property type="match status" value="1"/>
</dbReference>
<dbReference type="AlphaFoldDB" id="A0A816RI71"/>
<feature type="compositionally biased region" description="Polar residues" evidence="7">
    <location>
        <begin position="1190"/>
        <end position="1208"/>
    </location>
</feature>
<dbReference type="PANTHER" id="PTHR47117">
    <property type="entry name" value="STAR-RELATED LIPID TRANSFER PROTEIN 9"/>
    <property type="match status" value="1"/>
</dbReference>
<proteinExistence type="inferred from homology"/>
<dbReference type="PROSITE" id="PS50067">
    <property type="entry name" value="KINESIN_MOTOR_2"/>
    <property type="match status" value="1"/>
</dbReference>
<evidence type="ECO:0000256" key="3">
    <source>
        <dbReference type="ARBA" id="ARBA00023054"/>
    </source>
</evidence>
<organism evidence="10 11">
    <name type="scientific">Rotaria magnacalcarata</name>
    <dbReference type="NCBI Taxonomy" id="392030"/>
    <lineage>
        <taxon>Eukaryota</taxon>
        <taxon>Metazoa</taxon>
        <taxon>Spiralia</taxon>
        <taxon>Gnathifera</taxon>
        <taxon>Rotifera</taxon>
        <taxon>Eurotatoria</taxon>
        <taxon>Bdelloidea</taxon>
        <taxon>Philodinida</taxon>
        <taxon>Philodinidae</taxon>
        <taxon>Rotaria</taxon>
    </lineage>
</organism>
<name>A0A816RI71_9BILA</name>
<keyword evidence="1 5" id="KW-0547">Nucleotide-binding</keyword>
<evidence type="ECO:0000313" key="11">
    <source>
        <dbReference type="Proteomes" id="UP000663824"/>
    </source>
</evidence>
<dbReference type="GO" id="GO:0008017">
    <property type="term" value="F:microtubule binding"/>
    <property type="evidence" value="ECO:0007669"/>
    <property type="project" value="InterPro"/>
</dbReference>
<evidence type="ECO:0000256" key="1">
    <source>
        <dbReference type="ARBA" id="ARBA00022741"/>
    </source>
</evidence>
<dbReference type="Proteomes" id="UP000663824">
    <property type="component" value="Unassembled WGS sequence"/>
</dbReference>
<comment type="caution">
    <text evidence="10">The sequence shown here is derived from an EMBL/GenBank/DDBJ whole genome shotgun (WGS) entry which is preliminary data.</text>
</comment>
<feature type="compositionally biased region" description="Polar residues" evidence="7">
    <location>
        <begin position="1236"/>
        <end position="1247"/>
    </location>
</feature>
<protein>
    <recommendedName>
        <fullName evidence="9">Kinesin motor domain-containing protein</fullName>
    </recommendedName>
</protein>
<feature type="compositionally biased region" description="Polar residues" evidence="7">
    <location>
        <begin position="1220"/>
        <end position="1229"/>
    </location>
</feature>
<sequence length="1247" mass="143734">MANDINNETTSNNELPPPPYNWVVYKLNENAVDGTLSGNSFSNYPGPPLTDSYVYDDQNNPSVNHDNIISRNMRIYLFLNGIITIVFGFTSIGIEIYLIALHLIIYYYYGFWGGALLIAIGFNTMILYSYHRGIYSFKFAYYFLWQSVLLGIIFGTGIVIMSTDKCSDSAMQNETDDHLCKSSNRIVDGILLGSFAVAFLQSHDDFIQAPSAIFQADDISSSYNSQRKLFDDFGRDLLKSAFSGFNCSVFAYGQTGSGKSYSMIGYGVNRGLIPITCNELFEEIENKKDSHTHFQVTLSMMEVYNEQVRDLLSRKMPKACLTVRQHPTSGYFYPQDLCTMPVDNYKDVERLLSEGIQNRTIASTNMNRTSSRAHTIVTIHLDQIIQTNYDEIKRMSTMNFIDLAGSETLTNPGISGDRLNERTNINRSLSTFENVVSALVDRSSGVKQKCFVPYRESTLTKLIQNSLGGNSKTIMLATLSPADVNYHETLNTLSFADRVKRIKNFISINEIAFDKFIHQLKEENQDFKSLIETGNYNLQLDVKPGMSSQEIEVIREQLKENINEQIENNEKTLQDSKCSWDVKLQHAQLAMKYSLISFKTSQVDRTDPFLVNLHEDPILSYVIYHDLSTDEITIGSRNCTICLNGLSILERHAIIRHIDLNKYELSPAEPTARIKVNGYNLNGIAYLQHRDRILFGANHLYVFLNPLVEQESVSDISKIITWEYAQKDIAKAKGLLFVDNTMIEQEDFEQKVLNLLPLISEANLISEELNKYRLFEIILMPLSSWEGIPVPGSKLLVRMKNIVTNNVWFWDDVKFLNRIYIIKDHYEKFLDGKEDILYISKEDDPFWDPLEDVLIGTANVFLQSLMYCMDFADEISIFDHKCLEQGCISVNLSPCLPNGDALTKEKFIDQPDELLNKPYNFKITINHIEVNDEHYSKCLRVRYKIYNEFKFTETKIICRHAWRARINQSRIKTVPNIDNNWLTFFDNGCIVLQIFASQDEKKSGADLFKFTTRELKIIEQNRVDNTPMHSNYPNISLPNDPKLKLELTLLHRKYTRLEQKQKRIQQLCRKWEANHDHAELHRCLSAITFSSGTQLKPTNVQNKDNLMEIYLFGKEEQEYLNDIEQNDPDRLKHWNDYYEKLALRQNNTSLSYHVSQKCSPFFSRMNTTSFQRPSLTNQLNHTNRLIRSSTSQLNQDDDQASNNHTMNPSRLRWKRAIKSNKFQRGNEQNKIPPIPNNETNSAACTIQ</sequence>
<dbReference type="InterPro" id="IPR019821">
    <property type="entry name" value="Kinesin_motor_CS"/>
</dbReference>
<keyword evidence="4 5" id="KW-0505">Motor protein</keyword>
<reference evidence="10" key="1">
    <citation type="submission" date="2021-02" db="EMBL/GenBank/DDBJ databases">
        <authorList>
            <person name="Nowell W R."/>
        </authorList>
    </citation>
    <scope>NUCLEOTIDE SEQUENCE</scope>
</reference>
<keyword evidence="8" id="KW-0812">Transmembrane</keyword>
<dbReference type="InterPro" id="IPR036961">
    <property type="entry name" value="Kinesin_motor_dom_sf"/>
</dbReference>
<dbReference type="GO" id="GO:0005524">
    <property type="term" value="F:ATP binding"/>
    <property type="evidence" value="ECO:0007669"/>
    <property type="project" value="UniProtKB-UniRule"/>
</dbReference>
<evidence type="ECO:0000256" key="7">
    <source>
        <dbReference type="SAM" id="MobiDB-lite"/>
    </source>
</evidence>
<evidence type="ECO:0000256" key="4">
    <source>
        <dbReference type="ARBA" id="ARBA00023175"/>
    </source>
</evidence>
<feature type="binding site" evidence="5">
    <location>
        <begin position="253"/>
        <end position="260"/>
    </location>
    <ligand>
        <name>ATP</name>
        <dbReference type="ChEBI" id="CHEBI:30616"/>
    </ligand>
</feature>
<dbReference type="PRINTS" id="PR00380">
    <property type="entry name" value="KINESINHEAVY"/>
</dbReference>
<dbReference type="SMART" id="SM00129">
    <property type="entry name" value="KISc"/>
    <property type="match status" value="1"/>
</dbReference>
<comment type="similarity">
    <text evidence="5">Belongs to the TRAFAC class myosin-kinesin ATPase superfamily. Kinesin family.</text>
</comment>
<dbReference type="InterPro" id="IPR001752">
    <property type="entry name" value="Kinesin_motor_dom"/>
</dbReference>
<accession>A0A816RI71</accession>
<evidence type="ECO:0000259" key="9">
    <source>
        <dbReference type="PROSITE" id="PS50067"/>
    </source>
</evidence>
<feature type="domain" description="Kinesin motor" evidence="9">
    <location>
        <begin position="182"/>
        <end position="502"/>
    </location>
</feature>
<keyword evidence="2 5" id="KW-0067">ATP-binding</keyword>
<dbReference type="Pfam" id="PF00225">
    <property type="entry name" value="Kinesin"/>
    <property type="match status" value="1"/>
</dbReference>
<dbReference type="GO" id="GO:0003777">
    <property type="term" value="F:microtubule motor activity"/>
    <property type="evidence" value="ECO:0007669"/>
    <property type="project" value="InterPro"/>
</dbReference>
<dbReference type="InterPro" id="IPR027417">
    <property type="entry name" value="P-loop_NTPase"/>
</dbReference>
<evidence type="ECO:0000256" key="8">
    <source>
        <dbReference type="SAM" id="Phobius"/>
    </source>
</evidence>
<evidence type="ECO:0000313" key="10">
    <source>
        <dbReference type="EMBL" id="CAF2072227.1"/>
    </source>
</evidence>
<dbReference type="SUPFAM" id="SSF52540">
    <property type="entry name" value="P-loop containing nucleoside triphosphate hydrolases"/>
    <property type="match status" value="1"/>
</dbReference>
<feature type="region of interest" description="Disordered" evidence="7">
    <location>
        <begin position="1190"/>
        <end position="1247"/>
    </location>
</feature>